<feature type="transmembrane region" description="Helical" evidence="8">
    <location>
        <begin position="100"/>
        <end position="119"/>
    </location>
</feature>
<evidence type="ECO:0000313" key="10">
    <source>
        <dbReference type="EMBL" id="THH04819.1"/>
    </source>
</evidence>
<feature type="transmembrane region" description="Helical" evidence="8">
    <location>
        <begin position="290"/>
        <end position="313"/>
    </location>
</feature>
<comment type="caution">
    <text evidence="10">The sequence shown here is derived from an EMBL/GenBank/DDBJ whole genome shotgun (WGS) entry which is preliminary data.</text>
</comment>
<dbReference type="PANTHER" id="PTHR23503">
    <property type="entry name" value="SOLUTE CARRIER FAMILY 2"/>
    <property type="match status" value="1"/>
</dbReference>
<feature type="transmembrane region" description="Helical" evidence="8">
    <location>
        <begin position="381"/>
        <end position="403"/>
    </location>
</feature>
<feature type="transmembrane region" description="Helical" evidence="8">
    <location>
        <begin position="70"/>
        <end position="88"/>
    </location>
</feature>
<dbReference type="PROSITE" id="PS00217">
    <property type="entry name" value="SUGAR_TRANSPORT_2"/>
    <property type="match status" value="1"/>
</dbReference>
<feature type="domain" description="Major facilitator superfamily (MFS) profile" evidence="9">
    <location>
        <begin position="16"/>
        <end position="473"/>
    </location>
</feature>
<dbReference type="GO" id="GO:0015149">
    <property type="term" value="F:hexose transmembrane transporter activity"/>
    <property type="evidence" value="ECO:0007669"/>
    <property type="project" value="TreeGrafter"/>
</dbReference>
<feature type="transmembrane region" description="Helical" evidence="8">
    <location>
        <begin position="410"/>
        <end position="435"/>
    </location>
</feature>
<dbReference type="GO" id="GO:0016020">
    <property type="term" value="C:membrane"/>
    <property type="evidence" value="ECO:0007669"/>
    <property type="project" value="UniProtKB-SubCell"/>
</dbReference>
<keyword evidence="11" id="KW-1185">Reference proteome</keyword>
<dbReference type="Pfam" id="PF00083">
    <property type="entry name" value="Sugar_tr"/>
    <property type="match status" value="1"/>
</dbReference>
<dbReference type="OrthoDB" id="4540492at2759"/>
<proteinExistence type="inferred from homology"/>
<keyword evidence="3" id="KW-0813">Transport</keyword>
<evidence type="ECO:0000256" key="5">
    <source>
        <dbReference type="ARBA" id="ARBA00022989"/>
    </source>
</evidence>
<evidence type="ECO:0000256" key="3">
    <source>
        <dbReference type="ARBA" id="ARBA00022448"/>
    </source>
</evidence>
<feature type="transmembrane region" description="Helical" evidence="8">
    <location>
        <begin position="125"/>
        <end position="146"/>
    </location>
</feature>
<evidence type="ECO:0000259" key="9">
    <source>
        <dbReference type="PROSITE" id="PS50850"/>
    </source>
</evidence>
<keyword evidence="5 8" id="KW-1133">Transmembrane helix</keyword>
<keyword evidence="6 8" id="KW-0472">Membrane</keyword>
<feature type="transmembrane region" description="Helical" evidence="8">
    <location>
        <begin position="158"/>
        <end position="178"/>
    </location>
</feature>
<protein>
    <recommendedName>
        <fullName evidence="9">Major facilitator superfamily (MFS) profile domain-containing protein</fullName>
    </recommendedName>
</protein>
<dbReference type="InterPro" id="IPR045263">
    <property type="entry name" value="GLUT"/>
</dbReference>
<dbReference type="InterPro" id="IPR020846">
    <property type="entry name" value="MFS_dom"/>
</dbReference>
<feature type="transmembrane region" description="Helical" evidence="8">
    <location>
        <begin position="184"/>
        <end position="207"/>
    </location>
</feature>
<sequence length="476" mass="50787">MASPQSSSFSTYGLFTLVWVLLFAFQYGFHISALNQISDVLTCQTPPGSANHIYDYLFLPSCIVMTHAEFSAVTASFTIGGLLGSLFGTSLTDRRGRRGALIVNGIFLAVGGGCMALAPGISLLLLGRMLIGLGVGIGVCVGPVFLGELAPPTSKGSVGVLFQLAIVFGILSTQLVGMALAEPWLWRFVLLSSSTLAVLQLGISVGVPESPAWLSGNGRAEEAQRVRDNLWVGGGGTAYGSISRGPDRDDSDDELEDPLYADMPEGPVFTSQTTKSISMLQLLRAPEMRVPLLVMIFAMAAQQFSGINAVLYYSNAILGKTLPSFAPYVSLGSTVVNAVMTFPPIFLIERMGRKYLLNISIIGGLVSLLAVGYGLDTGRKVLASVAIISFVASFACGLGPNYLAYLTQAVAALSSAALSLNWIANFIVGSVFLPLRDFLAWGDPLREGRVFYVFASLLVLFGIALNIVYREHREHR</sequence>
<dbReference type="SUPFAM" id="SSF103473">
    <property type="entry name" value="MFS general substrate transporter"/>
    <property type="match status" value="1"/>
</dbReference>
<organism evidence="10 11">
    <name type="scientific">Phellinidium pouzarii</name>
    <dbReference type="NCBI Taxonomy" id="167371"/>
    <lineage>
        <taxon>Eukaryota</taxon>
        <taxon>Fungi</taxon>
        <taxon>Dikarya</taxon>
        <taxon>Basidiomycota</taxon>
        <taxon>Agaricomycotina</taxon>
        <taxon>Agaricomycetes</taxon>
        <taxon>Hymenochaetales</taxon>
        <taxon>Hymenochaetaceae</taxon>
        <taxon>Phellinidium</taxon>
    </lineage>
</organism>
<comment type="subcellular location">
    <subcellularLocation>
        <location evidence="1">Membrane</location>
        <topology evidence="1">Multi-pass membrane protein</topology>
    </subcellularLocation>
</comment>
<evidence type="ECO:0000256" key="7">
    <source>
        <dbReference type="ARBA" id="ARBA00049119"/>
    </source>
</evidence>
<dbReference type="InterPro" id="IPR003663">
    <property type="entry name" value="Sugar/inositol_transpt"/>
</dbReference>
<comment type="catalytic activity">
    <reaction evidence="7">
        <text>myo-inositol(out) + H(+)(out) = myo-inositol(in) + H(+)(in)</text>
        <dbReference type="Rhea" id="RHEA:60364"/>
        <dbReference type="ChEBI" id="CHEBI:15378"/>
        <dbReference type="ChEBI" id="CHEBI:17268"/>
    </reaction>
</comment>
<reference evidence="10 11" key="1">
    <citation type="submission" date="2019-02" db="EMBL/GenBank/DDBJ databases">
        <title>Genome sequencing of the rare red list fungi Phellinidium pouzarii.</title>
        <authorList>
            <person name="Buettner E."/>
            <person name="Kellner H."/>
        </authorList>
    </citation>
    <scope>NUCLEOTIDE SEQUENCE [LARGE SCALE GENOMIC DNA]</scope>
    <source>
        <strain evidence="10 11">DSM 108285</strain>
    </source>
</reference>
<accession>A0A4S4L0P0</accession>
<dbReference type="Gene3D" id="1.20.1250.20">
    <property type="entry name" value="MFS general substrate transporter like domains"/>
    <property type="match status" value="1"/>
</dbReference>
<name>A0A4S4L0P0_9AGAM</name>
<evidence type="ECO:0000256" key="2">
    <source>
        <dbReference type="ARBA" id="ARBA00010992"/>
    </source>
</evidence>
<evidence type="ECO:0000256" key="8">
    <source>
        <dbReference type="SAM" id="Phobius"/>
    </source>
</evidence>
<evidence type="ECO:0000256" key="1">
    <source>
        <dbReference type="ARBA" id="ARBA00004141"/>
    </source>
</evidence>
<keyword evidence="4 8" id="KW-0812">Transmembrane</keyword>
<dbReference type="PROSITE" id="PS50850">
    <property type="entry name" value="MFS"/>
    <property type="match status" value="1"/>
</dbReference>
<dbReference type="PANTHER" id="PTHR23503:SF8">
    <property type="entry name" value="FACILITATED GLUCOSE TRANSPORTER PROTEIN 1"/>
    <property type="match status" value="1"/>
</dbReference>
<gene>
    <name evidence="10" type="ORF">EW145_g5246</name>
</gene>
<dbReference type="EMBL" id="SGPK01000309">
    <property type="protein sequence ID" value="THH04819.1"/>
    <property type="molecule type" value="Genomic_DNA"/>
</dbReference>
<evidence type="ECO:0000256" key="6">
    <source>
        <dbReference type="ARBA" id="ARBA00023136"/>
    </source>
</evidence>
<dbReference type="InterPro" id="IPR005829">
    <property type="entry name" value="Sugar_transporter_CS"/>
</dbReference>
<dbReference type="InterPro" id="IPR036259">
    <property type="entry name" value="MFS_trans_sf"/>
</dbReference>
<dbReference type="AlphaFoldDB" id="A0A4S4L0P0"/>
<dbReference type="Proteomes" id="UP000308199">
    <property type="component" value="Unassembled WGS sequence"/>
</dbReference>
<dbReference type="PRINTS" id="PR00171">
    <property type="entry name" value="SUGRTRNSPORT"/>
</dbReference>
<feature type="transmembrane region" description="Helical" evidence="8">
    <location>
        <begin position="12"/>
        <end position="29"/>
    </location>
</feature>
<comment type="similarity">
    <text evidence="2">Belongs to the major facilitator superfamily. Sugar transporter (TC 2.A.1.1) family.</text>
</comment>
<evidence type="ECO:0000256" key="4">
    <source>
        <dbReference type="ARBA" id="ARBA00022692"/>
    </source>
</evidence>
<dbReference type="InterPro" id="IPR005828">
    <property type="entry name" value="MFS_sugar_transport-like"/>
</dbReference>
<feature type="transmembrane region" description="Helical" evidence="8">
    <location>
        <begin position="355"/>
        <end position="375"/>
    </location>
</feature>
<evidence type="ECO:0000313" key="11">
    <source>
        <dbReference type="Proteomes" id="UP000308199"/>
    </source>
</evidence>
<feature type="transmembrane region" description="Helical" evidence="8">
    <location>
        <begin position="450"/>
        <end position="469"/>
    </location>
</feature>
<feature type="transmembrane region" description="Helical" evidence="8">
    <location>
        <begin position="325"/>
        <end position="348"/>
    </location>
</feature>